<evidence type="ECO:0000259" key="7">
    <source>
        <dbReference type="PROSITE" id="PS51186"/>
    </source>
</evidence>
<dbReference type="GO" id="GO:0046685">
    <property type="term" value="P:response to arsenic-containing substance"/>
    <property type="evidence" value="ECO:0007669"/>
    <property type="project" value="UniProtKB-KW"/>
</dbReference>
<evidence type="ECO:0000256" key="2">
    <source>
        <dbReference type="ARBA" id="ARBA00022849"/>
    </source>
</evidence>
<comment type="caution">
    <text evidence="8">The sequence shown here is derived from an EMBL/GenBank/DDBJ whole genome shotgun (WGS) entry which is preliminary data.</text>
</comment>
<evidence type="ECO:0000313" key="9">
    <source>
        <dbReference type="Proteomes" id="UP000295122"/>
    </source>
</evidence>
<evidence type="ECO:0000256" key="3">
    <source>
        <dbReference type="ARBA" id="ARBA00023002"/>
    </source>
</evidence>
<dbReference type="SUPFAM" id="SSF52833">
    <property type="entry name" value="Thioredoxin-like"/>
    <property type="match status" value="1"/>
</dbReference>
<reference evidence="8 9" key="1">
    <citation type="submission" date="2019-03" db="EMBL/GenBank/DDBJ databases">
        <title>Genomic Encyclopedia of Type Strains, Phase IV (KMG-IV): sequencing the most valuable type-strain genomes for metagenomic binning, comparative biology and taxonomic classification.</title>
        <authorList>
            <person name="Goeker M."/>
        </authorList>
    </citation>
    <scope>NUCLEOTIDE SEQUENCE [LARGE SCALE GENOMIC DNA]</scope>
    <source>
        <strain evidence="8 9">DSM 25903</strain>
    </source>
</reference>
<dbReference type="GO" id="GO:0016747">
    <property type="term" value="F:acyltransferase activity, transferring groups other than amino-acyl groups"/>
    <property type="evidence" value="ECO:0007669"/>
    <property type="project" value="InterPro"/>
</dbReference>
<dbReference type="InterPro" id="IPR006660">
    <property type="entry name" value="Arsenate_reductase-like"/>
</dbReference>
<protein>
    <recommendedName>
        <fullName evidence="5">Arsenate reductase</fullName>
        <ecNumber evidence="4">1.20.4.1</ecNumber>
    </recommendedName>
</protein>
<keyword evidence="3" id="KW-0560">Oxidoreductase</keyword>
<proteinExistence type="inferred from homology"/>
<dbReference type="Proteomes" id="UP000295122">
    <property type="component" value="Unassembled WGS sequence"/>
</dbReference>
<dbReference type="NCBIfam" id="TIGR00014">
    <property type="entry name" value="arsC"/>
    <property type="match status" value="1"/>
</dbReference>
<dbReference type="PROSITE" id="PS51353">
    <property type="entry name" value="ARSC"/>
    <property type="match status" value="1"/>
</dbReference>
<evidence type="ECO:0000256" key="5">
    <source>
        <dbReference type="ARBA" id="ARBA00039879"/>
    </source>
</evidence>
<feature type="domain" description="N-acetyltransferase" evidence="7">
    <location>
        <begin position="102"/>
        <end position="261"/>
    </location>
</feature>
<comment type="similarity">
    <text evidence="1 6">Belongs to the ArsC family.</text>
</comment>
<dbReference type="InterPro" id="IPR000182">
    <property type="entry name" value="GNAT_dom"/>
</dbReference>
<name>A0A4R7C5B1_9HYPH</name>
<dbReference type="PANTHER" id="PTHR30041:SF5">
    <property type="entry name" value="ARSENATE REDUCTASE-RELATED"/>
    <property type="match status" value="1"/>
</dbReference>
<dbReference type="Gene3D" id="3.40.30.10">
    <property type="entry name" value="Glutaredoxin"/>
    <property type="match status" value="1"/>
</dbReference>
<dbReference type="InterPro" id="IPR016181">
    <property type="entry name" value="Acyl_CoA_acyltransferase"/>
</dbReference>
<dbReference type="InterPro" id="IPR036249">
    <property type="entry name" value="Thioredoxin-like_sf"/>
</dbReference>
<sequence>MNVTIYHNPACGTSRNALAMLERADVDLTVVPYLTKPPTKERLRELSHLSGLTVREMIREKGTPFKELGLDQPSVDEEALLDAMVANPILINRPFVVTPTQAKLCRPSETVLDLLRDWPRQNFNKDDGTPFLEVVPIPGSDDDLHDALVNANLPVDDIEESSRTFFRFQLLDGLVVGYGGYEIHGRDALLRSVCRTEWSAKGIGPSLVQLLLSRAFDDGARRAFVLTEGAAPFFRKIGFNDVDRATAPEAIRSTRQALELCPASAALLSRAITL</sequence>
<evidence type="ECO:0000256" key="1">
    <source>
        <dbReference type="ARBA" id="ARBA00007198"/>
    </source>
</evidence>
<dbReference type="CDD" id="cd03034">
    <property type="entry name" value="ArsC_ArsC"/>
    <property type="match status" value="1"/>
</dbReference>
<dbReference type="InterPro" id="IPR006659">
    <property type="entry name" value="Arsenate_reductase"/>
</dbReference>
<dbReference type="Gene3D" id="3.40.630.30">
    <property type="match status" value="1"/>
</dbReference>
<dbReference type="PROSITE" id="PS51186">
    <property type="entry name" value="GNAT"/>
    <property type="match status" value="1"/>
</dbReference>
<dbReference type="PANTHER" id="PTHR30041">
    <property type="entry name" value="ARSENATE REDUCTASE"/>
    <property type="match status" value="1"/>
</dbReference>
<evidence type="ECO:0000313" key="8">
    <source>
        <dbReference type="EMBL" id="TDR93072.1"/>
    </source>
</evidence>
<dbReference type="OrthoDB" id="9790554at2"/>
<dbReference type="SUPFAM" id="SSF55729">
    <property type="entry name" value="Acyl-CoA N-acyltransferases (Nat)"/>
    <property type="match status" value="1"/>
</dbReference>
<dbReference type="AlphaFoldDB" id="A0A4R7C5B1"/>
<keyword evidence="2" id="KW-0059">Arsenical resistance</keyword>
<dbReference type="Pfam" id="PF03960">
    <property type="entry name" value="ArsC"/>
    <property type="match status" value="1"/>
</dbReference>
<evidence type="ECO:0000256" key="4">
    <source>
        <dbReference type="ARBA" id="ARBA00038969"/>
    </source>
</evidence>
<accession>A0A4R7C5B1</accession>
<dbReference type="RefSeq" id="WP_133768102.1">
    <property type="nucleotide sequence ID" value="NZ_SNZR01000011.1"/>
</dbReference>
<dbReference type="GO" id="GO:0008794">
    <property type="term" value="F:arsenate reductase (glutaredoxin) activity"/>
    <property type="evidence" value="ECO:0007669"/>
    <property type="project" value="UniProtKB-EC"/>
</dbReference>
<dbReference type="EC" id="1.20.4.1" evidence="4"/>
<organism evidence="8 9">
    <name type="scientific">Enterovirga rhinocerotis</name>
    <dbReference type="NCBI Taxonomy" id="1339210"/>
    <lineage>
        <taxon>Bacteria</taxon>
        <taxon>Pseudomonadati</taxon>
        <taxon>Pseudomonadota</taxon>
        <taxon>Alphaproteobacteria</taxon>
        <taxon>Hyphomicrobiales</taxon>
        <taxon>Methylobacteriaceae</taxon>
        <taxon>Enterovirga</taxon>
    </lineage>
</organism>
<dbReference type="EMBL" id="SNZR01000011">
    <property type="protein sequence ID" value="TDR93072.1"/>
    <property type="molecule type" value="Genomic_DNA"/>
</dbReference>
<gene>
    <name evidence="8" type="ORF">EV668_0322</name>
</gene>
<evidence type="ECO:0000256" key="6">
    <source>
        <dbReference type="PROSITE-ProRule" id="PRU01282"/>
    </source>
</evidence>
<keyword evidence="9" id="KW-1185">Reference proteome</keyword>
<dbReference type="Pfam" id="PF00583">
    <property type="entry name" value="Acetyltransf_1"/>
    <property type="match status" value="1"/>
</dbReference>